<organism evidence="1">
    <name type="scientific">Strongyloides stercoralis</name>
    <name type="common">Threadworm</name>
    <dbReference type="NCBI Taxonomy" id="6248"/>
    <lineage>
        <taxon>Eukaryota</taxon>
        <taxon>Metazoa</taxon>
        <taxon>Ecdysozoa</taxon>
        <taxon>Nematoda</taxon>
        <taxon>Chromadorea</taxon>
        <taxon>Rhabditida</taxon>
        <taxon>Tylenchina</taxon>
        <taxon>Panagrolaimomorpha</taxon>
        <taxon>Strongyloidoidea</taxon>
        <taxon>Strongyloididae</taxon>
        <taxon>Strongyloides</taxon>
    </lineage>
</organism>
<reference evidence="1" key="1">
    <citation type="submission" date="2015-08" db="UniProtKB">
        <authorList>
            <consortium name="WormBaseParasite"/>
        </authorList>
    </citation>
    <scope>IDENTIFICATION</scope>
</reference>
<protein>
    <submittedName>
        <fullName evidence="1">Uncharacterized protein</fullName>
    </submittedName>
</protein>
<dbReference type="AlphaFoldDB" id="A0A0K0ENJ4"/>
<accession>A0A0K0ENJ4</accession>
<dbReference type="WBParaSite" id="SSTP_0001103100.1">
    <property type="protein sequence ID" value="SSTP_0001103100.1"/>
    <property type="gene ID" value="SSTP_0001103100"/>
</dbReference>
<proteinExistence type="predicted"/>
<name>A0A0K0ENJ4_STRER</name>
<sequence>NYKILLLYYKCKKSNQIFNYKHIFVKKLKHF</sequence>
<evidence type="ECO:0000313" key="1">
    <source>
        <dbReference type="WBParaSite" id="SSTP_0001103100.1"/>
    </source>
</evidence>